<proteinExistence type="predicted"/>
<organism evidence="1 2">
    <name type="scientific">Mycena sanguinolenta</name>
    <dbReference type="NCBI Taxonomy" id="230812"/>
    <lineage>
        <taxon>Eukaryota</taxon>
        <taxon>Fungi</taxon>
        <taxon>Dikarya</taxon>
        <taxon>Basidiomycota</taxon>
        <taxon>Agaricomycotina</taxon>
        <taxon>Agaricomycetes</taxon>
        <taxon>Agaricomycetidae</taxon>
        <taxon>Agaricales</taxon>
        <taxon>Marasmiineae</taxon>
        <taxon>Mycenaceae</taxon>
        <taxon>Mycena</taxon>
    </lineage>
</organism>
<dbReference type="EMBL" id="JACAZH010000001">
    <property type="protein sequence ID" value="KAF7376108.1"/>
    <property type="molecule type" value="Genomic_DNA"/>
</dbReference>
<dbReference type="OrthoDB" id="2261329at2759"/>
<comment type="caution">
    <text evidence="1">The sequence shown here is derived from an EMBL/GenBank/DDBJ whole genome shotgun (WGS) entry which is preliminary data.</text>
</comment>
<gene>
    <name evidence="1" type="ORF">MSAN_00025600</name>
</gene>
<dbReference type="AlphaFoldDB" id="A0A8H7DKW7"/>
<reference evidence="1" key="1">
    <citation type="submission" date="2020-05" db="EMBL/GenBank/DDBJ databases">
        <title>Mycena genomes resolve the evolution of fungal bioluminescence.</title>
        <authorList>
            <person name="Tsai I.J."/>
        </authorList>
    </citation>
    <scope>NUCLEOTIDE SEQUENCE</scope>
    <source>
        <strain evidence="1">160909Yilan</strain>
    </source>
</reference>
<evidence type="ECO:0000313" key="1">
    <source>
        <dbReference type="EMBL" id="KAF7376108.1"/>
    </source>
</evidence>
<protein>
    <submittedName>
        <fullName evidence="1">Uncharacterized protein</fullName>
    </submittedName>
</protein>
<dbReference type="Proteomes" id="UP000623467">
    <property type="component" value="Unassembled WGS sequence"/>
</dbReference>
<accession>A0A8H7DKW7</accession>
<name>A0A8H7DKW7_9AGAR</name>
<evidence type="ECO:0000313" key="2">
    <source>
        <dbReference type="Proteomes" id="UP000623467"/>
    </source>
</evidence>
<keyword evidence="2" id="KW-1185">Reference proteome</keyword>
<sequence length="248" mass="27125">MKLLAQIQVGQNDIESKTSSMSAEAPSLDKLDQILEQLKEASLQRSVQAHQQTDSVRYLNELNSWLEAFVSGGTAQIQVVAAGVEKLCQQLGCSGEKGHNVLAEIRQLIVDSQAINDQTALLQASIDNLATLISSGSPGFNPQSFAGLIDQQRQEQEDLLRAVAAELTNEIRGERLRFVDAMKEATAINVQMHVEELKKELAHQVRADLLTYYANQKQPGPPPTRMAYSTGPAPRALRMPNPGYGAYA</sequence>